<dbReference type="PANTHER" id="PTHR19863:SF11">
    <property type="entry name" value="WD REPEAT-CONTAINING PROTEIN 47-LIKE PROTEIN"/>
    <property type="match status" value="1"/>
</dbReference>
<evidence type="ECO:0000313" key="2">
    <source>
        <dbReference type="Proteomes" id="UP001176961"/>
    </source>
</evidence>
<dbReference type="AlphaFoldDB" id="A0AA36HEJ6"/>
<dbReference type="InterPro" id="IPR015943">
    <property type="entry name" value="WD40/YVTN_repeat-like_dom_sf"/>
</dbReference>
<comment type="caution">
    <text evidence="1">The sequence shown here is derived from an EMBL/GenBank/DDBJ whole genome shotgun (WGS) entry which is preliminary data.</text>
</comment>
<evidence type="ECO:0000313" key="1">
    <source>
        <dbReference type="EMBL" id="CAJ0608906.1"/>
    </source>
</evidence>
<dbReference type="SUPFAM" id="SSF50978">
    <property type="entry name" value="WD40 repeat-like"/>
    <property type="match status" value="1"/>
</dbReference>
<dbReference type="Proteomes" id="UP001176961">
    <property type="component" value="Unassembled WGS sequence"/>
</dbReference>
<accession>A0AA36HEJ6</accession>
<dbReference type="InterPro" id="IPR036322">
    <property type="entry name" value="WD40_repeat_dom_sf"/>
</dbReference>
<dbReference type="InterPro" id="IPR040067">
    <property type="entry name" value="WDR47"/>
</dbReference>
<organism evidence="1 2">
    <name type="scientific">Cylicocyclus nassatus</name>
    <name type="common">Nematode worm</name>
    <dbReference type="NCBI Taxonomy" id="53992"/>
    <lineage>
        <taxon>Eukaryota</taxon>
        <taxon>Metazoa</taxon>
        <taxon>Ecdysozoa</taxon>
        <taxon>Nematoda</taxon>
        <taxon>Chromadorea</taxon>
        <taxon>Rhabditida</taxon>
        <taxon>Rhabditina</taxon>
        <taxon>Rhabditomorpha</taxon>
        <taxon>Strongyloidea</taxon>
        <taxon>Strongylidae</taxon>
        <taxon>Cylicocyclus</taxon>
    </lineage>
</organism>
<protein>
    <submittedName>
        <fullName evidence="1">Uncharacterized protein</fullName>
    </submittedName>
</protein>
<keyword evidence="2" id="KW-1185">Reference proteome</keyword>
<dbReference type="Gene3D" id="2.130.10.10">
    <property type="entry name" value="YVTN repeat-like/Quinoprotein amine dehydrogenase"/>
    <property type="match status" value="2"/>
</dbReference>
<sequence>MPDQFSSVANNFSKQKWYDTHLEFIDACTSLAWPVSRFVYVGDKAGRIHCVDCDGPCPVPVATTRVSSSRISSLTLNRSADLFASTSTDDGFVTIGTVDAENGAFGESTVELKCSKRPLCALFMDDQRTKQSLVLVGSSSGIHIVDAQSGAIFRFLTSKGGATSLYSWLGCMVAAGENRGGVTLWDARVDDAVAHFSTNPPGPSPPKRSVFAVDGAARVLALAGESGTVHLFDIAARKEIVSKKICPTDVKVISFSPKMRLLLAADVQRLRMINLSDITLTPFPPPTHSILTLQSVTGTMWDPTTCRFVVRGTDKLLRLFRLDDADSEGS</sequence>
<dbReference type="EMBL" id="CATQJL010000326">
    <property type="protein sequence ID" value="CAJ0608906.1"/>
    <property type="molecule type" value="Genomic_DNA"/>
</dbReference>
<reference evidence="1" key="1">
    <citation type="submission" date="2023-07" db="EMBL/GenBank/DDBJ databases">
        <authorList>
            <consortium name="CYATHOMIX"/>
        </authorList>
    </citation>
    <scope>NUCLEOTIDE SEQUENCE</scope>
    <source>
        <strain evidence="1">N/A</strain>
    </source>
</reference>
<gene>
    <name evidence="1" type="ORF">CYNAS_LOCUS20889</name>
</gene>
<proteinExistence type="predicted"/>
<name>A0AA36HEJ6_CYLNA</name>
<dbReference type="PANTHER" id="PTHR19863">
    <property type="entry name" value="NEMITIN (NEURONAL ENRICHED MAP INTERACTING PROTEIN) HOMOLOG"/>
    <property type="match status" value="1"/>
</dbReference>